<evidence type="ECO:0000313" key="15">
    <source>
        <dbReference type="EMBL" id="OZI64463.1"/>
    </source>
</evidence>
<keyword evidence="4" id="KW-0597">Phosphoprotein</keyword>
<dbReference type="Pfam" id="PF00512">
    <property type="entry name" value="HisKA"/>
    <property type="match status" value="1"/>
</dbReference>
<evidence type="ECO:0000256" key="1">
    <source>
        <dbReference type="ARBA" id="ARBA00000085"/>
    </source>
</evidence>
<accession>A0A261UU86</accession>
<keyword evidence="11" id="KW-0902">Two-component regulatory system</keyword>
<keyword evidence="6 13" id="KW-0812">Transmembrane</keyword>
<dbReference type="SMART" id="SM00387">
    <property type="entry name" value="HATPase_c"/>
    <property type="match status" value="1"/>
</dbReference>
<evidence type="ECO:0000256" key="10">
    <source>
        <dbReference type="ARBA" id="ARBA00022989"/>
    </source>
</evidence>
<dbReference type="CDD" id="cd00082">
    <property type="entry name" value="HisKA"/>
    <property type="match status" value="1"/>
</dbReference>
<dbReference type="GO" id="GO:0005524">
    <property type="term" value="F:ATP binding"/>
    <property type="evidence" value="ECO:0007669"/>
    <property type="project" value="UniProtKB-KW"/>
</dbReference>
<keyword evidence="10 13" id="KW-1133">Transmembrane helix</keyword>
<keyword evidence="16" id="KW-1185">Reference proteome</keyword>
<organism evidence="15 16">
    <name type="scientific">Bordetella genomosp. 11</name>
    <dbReference type="NCBI Taxonomy" id="1416808"/>
    <lineage>
        <taxon>Bacteria</taxon>
        <taxon>Pseudomonadati</taxon>
        <taxon>Pseudomonadota</taxon>
        <taxon>Betaproteobacteria</taxon>
        <taxon>Burkholderiales</taxon>
        <taxon>Alcaligenaceae</taxon>
        <taxon>Bordetella</taxon>
    </lineage>
</organism>
<evidence type="ECO:0000256" key="8">
    <source>
        <dbReference type="ARBA" id="ARBA00022777"/>
    </source>
</evidence>
<sequence>MRSMKRWLLAWLICGFAAVSAMAGYLIFRTATIEAGELFDYELHAVAISLPHGADSDVAIEKSPDFEGIADDGIAIQIWDAAGKIGYRSLASTGLPPLGDGFHDAEFQGRRWRAFGLTDGDRVVQVAQPTAIRNELALKLAARVLWPLALLFPCAILLVWFVVTRGLRPLTTLSDLIATRSADVLDPLRLDNRISSEFMPLVARMNDLLARLDTALRSQRLFVADAAHELRSPLTALKLQFQLAARDGALQGNPELLTKIDGRLNRTIHLVRQLLTLAREDAGVTPNEGAFDLAQVATQVVSDASILAEQKNIDLGLLRDRHRQVPAVGAPAAITVLLANLVDNAIRYTPEGGRVDVSIGWQEEYAWADVTDSGPGIPPGELERVFDRFYRVAGSAAHGSGLGLAIARRVADRHRAELQLSNLEPGPGLRARLVLYYHDGLRTQPEIDAAPSRVASHATAAPPG</sequence>
<feature type="domain" description="Histidine kinase" evidence="14">
    <location>
        <begin position="225"/>
        <end position="439"/>
    </location>
</feature>
<name>A0A261UU86_9BORD</name>
<evidence type="ECO:0000256" key="4">
    <source>
        <dbReference type="ARBA" id="ARBA00022553"/>
    </source>
</evidence>
<proteinExistence type="predicted"/>
<dbReference type="SMART" id="SM00388">
    <property type="entry name" value="HisKA"/>
    <property type="match status" value="1"/>
</dbReference>
<keyword evidence="8" id="KW-0418">Kinase</keyword>
<dbReference type="InterPro" id="IPR005467">
    <property type="entry name" value="His_kinase_dom"/>
</dbReference>
<evidence type="ECO:0000256" key="6">
    <source>
        <dbReference type="ARBA" id="ARBA00022692"/>
    </source>
</evidence>
<dbReference type="InterPro" id="IPR004358">
    <property type="entry name" value="Sig_transdc_His_kin-like_C"/>
</dbReference>
<dbReference type="Pfam" id="PF02518">
    <property type="entry name" value="HATPase_c"/>
    <property type="match status" value="1"/>
</dbReference>
<comment type="caution">
    <text evidence="15">The sequence shown here is derived from an EMBL/GenBank/DDBJ whole genome shotgun (WGS) entry which is preliminary data.</text>
</comment>
<comment type="catalytic activity">
    <reaction evidence="1">
        <text>ATP + protein L-histidine = ADP + protein N-phospho-L-histidine.</text>
        <dbReference type="EC" id="2.7.13.3"/>
    </reaction>
</comment>
<dbReference type="CDD" id="cd00075">
    <property type="entry name" value="HATPase"/>
    <property type="match status" value="1"/>
</dbReference>
<keyword evidence="7" id="KW-0547">Nucleotide-binding</keyword>
<dbReference type="Proteomes" id="UP000215767">
    <property type="component" value="Unassembled WGS sequence"/>
</dbReference>
<dbReference type="OrthoDB" id="8554694at2"/>
<feature type="transmembrane region" description="Helical" evidence="13">
    <location>
        <begin position="144"/>
        <end position="163"/>
    </location>
</feature>
<evidence type="ECO:0000256" key="9">
    <source>
        <dbReference type="ARBA" id="ARBA00022840"/>
    </source>
</evidence>
<dbReference type="PANTHER" id="PTHR45436:SF14">
    <property type="entry name" value="SENSOR PROTEIN QSEC"/>
    <property type="match status" value="1"/>
</dbReference>
<dbReference type="EC" id="2.7.13.3" evidence="3"/>
<dbReference type="PRINTS" id="PR00344">
    <property type="entry name" value="BCTRLSENSOR"/>
</dbReference>
<evidence type="ECO:0000256" key="2">
    <source>
        <dbReference type="ARBA" id="ARBA00004141"/>
    </source>
</evidence>
<dbReference type="PROSITE" id="PS50109">
    <property type="entry name" value="HIS_KIN"/>
    <property type="match status" value="1"/>
</dbReference>
<dbReference type="Gene3D" id="1.10.287.130">
    <property type="match status" value="1"/>
</dbReference>
<evidence type="ECO:0000256" key="11">
    <source>
        <dbReference type="ARBA" id="ARBA00023012"/>
    </source>
</evidence>
<protein>
    <recommendedName>
        <fullName evidence="3">histidine kinase</fullName>
        <ecNumber evidence="3">2.7.13.3</ecNumber>
    </recommendedName>
</protein>
<evidence type="ECO:0000256" key="3">
    <source>
        <dbReference type="ARBA" id="ARBA00012438"/>
    </source>
</evidence>
<evidence type="ECO:0000313" key="16">
    <source>
        <dbReference type="Proteomes" id="UP000215767"/>
    </source>
</evidence>
<dbReference type="InterPro" id="IPR036890">
    <property type="entry name" value="HATPase_C_sf"/>
</dbReference>
<dbReference type="Gene3D" id="3.30.565.10">
    <property type="entry name" value="Histidine kinase-like ATPase, C-terminal domain"/>
    <property type="match status" value="1"/>
</dbReference>
<dbReference type="PANTHER" id="PTHR45436">
    <property type="entry name" value="SENSOR HISTIDINE KINASE YKOH"/>
    <property type="match status" value="1"/>
</dbReference>
<keyword evidence="9" id="KW-0067">ATP-binding</keyword>
<gene>
    <name evidence="15" type="ORF">CAL28_07250</name>
</gene>
<evidence type="ECO:0000259" key="14">
    <source>
        <dbReference type="PROSITE" id="PS50109"/>
    </source>
</evidence>
<dbReference type="InterPro" id="IPR050428">
    <property type="entry name" value="TCS_sensor_his_kinase"/>
</dbReference>
<dbReference type="GO" id="GO:0005886">
    <property type="term" value="C:plasma membrane"/>
    <property type="evidence" value="ECO:0007669"/>
    <property type="project" value="TreeGrafter"/>
</dbReference>
<dbReference type="AlphaFoldDB" id="A0A261UU86"/>
<dbReference type="InterPro" id="IPR036097">
    <property type="entry name" value="HisK_dim/P_sf"/>
</dbReference>
<evidence type="ECO:0000256" key="7">
    <source>
        <dbReference type="ARBA" id="ARBA00022741"/>
    </source>
</evidence>
<reference evidence="16" key="1">
    <citation type="submission" date="2017-05" db="EMBL/GenBank/DDBJ databases">
        <title>Complete and WGS of Bordetella genogroups.</title>
        <authorList>
            <person name="Spilker T."/>
            <person name="Lipuma J."/>
        </authorList>
    </citation>
    <scope>NUCLEOTIDE SEQUENCE [LARGE SCALE GENOMIC DNA]</scope>
    <source>
        <strain evidence="16">AU8856</strain>
    </source>
</reference>
<dbReference type="InterPro" id="IPR003594">
    <property type="entry name" value="HATPase_dom"/>
</dbReference>
<dbReference type="InterPro" id="IPR003661">
    <property type="entry name" value="HisK_dim/P_dom"/>
</dbReference>
<dbReference type="SUPFAM" id="SSF47384">
    <property type="entry name" value="Homodimeric domain of signal transducing histidine kinase"/>
    <property type="match status" value="1"/>
</dbReference>
<dbReference type="GO" id="GO:0000155">
    <property type="term" value="F:phosphorelay sensor kinase activity"/>
    <property type="evidence" value="ECO:0007669"/>
    <property type="project" value="InterPro"/>
</dbReference>
<evidence type="ECO:0000256" key="13">
    <source>
        <dbReference type="SAM" id="Phobius"/>
    </source>
</evidence>
<dbReference type="RefSeq" id="WP_094840767.1">
    <property type="nucleotide sequence ID" value="NZ_NEVS01000002.1"/>
</dbReference>
<comment type="subcellular location">
    <subcellularLocation>
        <location evidence="2">Membrane</location>
        <topology evidence="2">Multi-pass membrane protein</topology>
    </subcellularLocation>
</comment>
<dbReference type="SUPFAM" id="SSF55874">
    <property type="entry name" value="ATPase domain of HSP90 chaperone/DNA topoisomerase II/histidine kinase"/>
    <property type="match status" value="1"/>
</dbReference>
<keyword evidence="5" id="KW-0808">Transferase</keyword>
<evidence type="ECO:0000256" key="12">
    <source>
        <dbReference type="ARBA" id="ARBA00023136"/>
    </source>
</evidence>
<keyword evidence="12 13" id="KW-0472">Membrane</keyword>
<evidence type="ECO:0000256" key="5">
    <source>
        <dbReference type="ARBA" id="ARBA00022679"/>
    </source>
</evidence>
<dbReference type="EMBL" id="NEVS01000002">
    <property type="protein sequence ID" value="OZI64463.1"/>
    <property type="molecule type" value="Genomic_DNA"/>
</dbReference>